<dbReference type="Proteomes" id="UP001369086">
    <property type="component" value="Unassembled WGS sequence"/>
</dbReference>
<evidence type="ECO:0000313" key="5">
    <source>
        <dbReference type="Proteomes" id="UP001369086"/>
    </source>
</evidence>
<reference evidence="4 5" key="1">
    <citation type="submission" date="2021-05" db="EMBL/GenBank/DDBJ databases">
        <authorList>
            <person name="Zahm M."/>
            <person name="Klopp C."/>
            <person name="Cabau C."/>
            <person name="Kuhl H."/>
            <person name="Suciu R."/>
            <person name="Ciorpac M."/>
            <person name="Holostenco D."/>
            <person name="Gessner J."/>
            <person name="Wuertz S."/>
            <person name="Hohne C."/>
            <person name="Stock M."/>
            <person name="Gislard M."/>
            <person name="Lluch J."/>
            <person name="Milhes M."/>
            <person name="Lampietro C."/>
            <person name="Lopez Roques C."/>
            <person name="Donnadieu C."/>
            <person name="Du K."/>
            <person name="Schartl M."/>
            <person name="Guiguen Y."/>
        </authorList>
    </citation>
    <scope>NUCLEOTIDE SEQUENCE [LARGE SCALE GENOMIC DNA]</scope>
    <source>
        <strain evidence="4">Hh-F2</strain>
        <tissue evidence="4">Blood</tissue>
    </source>
</reference>
<dbReference type="Gene3D" id="4.10.60.10">
    <property type="entry name" value="Zinc finger, CCHC-type"/>
    <property type="match status" value="1"/>
</dbReference>
<dbReference type="EMBL" id="JAHFZB010000018">
    <property type="protein sequence ID" value="KAK6479267.1"/>
    <property type="molecule type" value="Genomic_DNA"/>
</dbReference>
<dbReference type="InterPro" id="IPR001878">
    <property type="entry name" value="Znf_CCHC"/>
</dbReference>
<dbReference type="Pfam" id="PF00098">
    <property type="entry name" value="zf-CCHC"/>
    <property type="match status" value="1"/>
</dbReference>
<sequence>MAPLTAYPNPQPRPAEGQPGHEDWLPEVLIQHTWRQDEIKDIAKDLPDPTKDAVQFSEQMTRLVRQYKPSAAEIGHIMRCKLKLRWEDIEDTFDENLTWKPAGDGEYQPQFEQLLDRLKWQYPAKTDWDAIHSCRQHSKESLEEYRQRLETCFRKHSGLRLGTDEYNSLLKAAIVNGLVPALNKQVRMTCIGWETAPLIQFIEHCKHAERQQQKQESNQKTKAKKEGVKLQAYYQGKGPTRGGYQHGRGGRGRRGRGGGSGGGGNRNFQNQNKDTSCYNCGQEGHFARDCQKQQQQQTNGSNWQSAPHRKYHYTNRNQNGTRQGQLTPKQRTNSPPVLALFALLSFGSCLSNGESMGQRTEMRPPRRHWEARFHPC</sequence>
<keyword evidence="5" id="KW-1185">Reference proteome</keyword>
<keyword evidence="1" id="KW-0863">Zinc-finger</keyword>
<comment type="caution">
    <text evidence="4">The sequence shown here is derived from an EMBL/GenBank/DDBJ whole genome shotgun (WGS) entry which is preliminary data.</text>
</comment>
<dbReference type="SMART" id="SM00343">
    <property type="entry name" value="ZnF_C2HC"/>
    <property type="match status" value="1"/>
</dbReference>
<dbReference type="SUPFAM" id="SSF57756">
    <property type="entry name" value="Retrovirus zinc finger-like domains"/>
    <property type="match status" value="1"/>
</dbReference>
<dbReference type="PROSITE" id="PS50158">
    <property type="entry name" value="ZF_CCHC"/>
    <property type="match status" value="1"/>
</dbReference>
<proteinExistence type="predicted"/>
<accession>A0ABR0Z359</accession>
<protein>
    <recommendedName>
        <fullName evidence="3">CCHC-type domain-containing protein</fullName>
    </recommendedName>
</protein>
<feature type="region of interest" description="Disordered" evidence="2">
    <location>
        <begin position="313"/>
        <end position="333"/>
    </location>
</feature>
<dbReference type="InterPro" id="IPR036875">
    <property type="entry name" value="Znf_CCHC_sf"/>
</dbReference>
<evidence type="ECO:0000256" key="1">
    <source>
        <dbReference type="PROSITE-ProRule" id="PRU00047"/>
    </source>
</evidence>
<feature type="region of interest" description="Disordered" evidence="2">
    <location>
        <begin position="232"/>
        <end position="271"/>
    </location>
</feature>
<evidence type="ECO:0000259" key="3">
    <source>
        <dbReference type="PROSITE" id="PS50158"/>
    </source>
</evidence>
<feature type="domain" description="CCHC-type" evidence="3">
    <location>
        <begin position="277"/>
        <end position="292"/>
    </location>
</feature>
<keyword evidence="1" id="KW-0862">Zinc</keyword>
<name>A0ABR0Z359_HUSHU</name>
<gene>
    <name evidence="4" type="ORF">HHUSO_G19969</name>
</gene>
<evidence type="ECO:0000256" key="2">
    <source>
        <dbReference type="SAM" id="MobiDB-lite"/>
    </source>
</evidence>
<evidence type="ECO:0000313" key="4">
    <source>
        <dbReference type="EMBL" id="KAK6479267.1"/>
    </source>
</evidence>
<feature type="compositionally biased region" description="Polar residues" evidence="2">
    <location>
        <begin position="314"/>
        <end position="333"/>
    </location>
</feature>
<feature type="region of interest" description="Disordered" evidence="2">
    <location>
        <begin position="1"/>
        <end position="21"/>
    </location>
</feature>
<organism evidence="4 5">
    <name type="scientific">Huso huso</name>
    <name type="common">Beluga</name>
    <name type="synonym">Acipenser huso</name>
    <dbReference type="NCBI Taxonomy" id="61971"/>
    <lineage>
        <taxon>Eukaryota</taxon>
        <taxon>Metazoa</taxon>
        <taxon>Chordata</taxon>
        <taxon>Craniata</taxon>
        <taxon>Vertebrata</taxon>
        <taxon>Euteleostomi</taxon>
        <taxon>Actinopterygii</taxon>
        <taxon>Chondrostei</taxon>
        <taxon>Acipenseriformes</taxon>
        <taxon>Acipenseridae</taxon>
        <taxon>Huso</taxon>
    </lineage>
</organism>
<keyword evidence="1" id="KW-0479">Metal-binding</keyword>